<dbReference type="EMBL" id="SDAM02000131">
    <property type="protein sequence ID" value="KAH6828198.1"/>
    <property type="molecule type" value="Genomic_DNA"/>
</dbReference>
<dbReference type="Gene3D" id="2.170.8.10">
    <property type="entry name" value="Phosphoenolpyruvate Carboxykinase, domain 2"/>
    <property type="match status" value="1"/>
</dbReference>
<dbReference type="PANTHER" id="PTHR30031:SF0">
    <property type="entry name" value="PHOSPHOENOLPYRUVATE CARBOXYKINASE (ATP)"/>
    <property type="match status" value="1"/>
</dbReference>
<evidence type="ECO:0000313" key="2">
    <source>
        <dbReference type="Proteomes" id="UP001190926"/>
    </source>
</evidence>
<keyword evidence="2" id="KW-1185">Reference proteome</keyword>
<dbReference type="Proteomes" id="UP001190926">
    <property type="component" value="Unassembled WGS sequence"/>
</dbReference>
<reference evidence="1 2" key="1">
    <citation type="journal article" date="2021" name="Nat. Commun.">
        <title>Incipient diploidization of the medicinal plant Perilla within 10,000 years.</title>
        <authorList>
            <person name="Zhang Y."/>
            <person name="Shen Q."/>
            <person name="Leng L."/>
            <person name="Zhang D."/>
            <person name="Chen S."/>
            <person name="Shi Y."/>
            <person name="Ning Z."/>
            <person name="Chen S."/>
        </authorList>
    </citation>
    <scope>NUCLEOTIDE SEQUENCE [LARGE SCALE GENOMIC DNA]</scope>
    <source>
        <strain evidence="2">cv. PC099</strain>
    </source>
</reference>
<dbReference type="PANTHER" id="PTHR30031">
    <property type="entry name" value="PHOSPHOENOLPYRUVATE CARBOXYKINASE ATP"/>
    <property type="match status" value="1"/>
</dbReference>
<dbReference type="Pfam" id="PF01293">
    <property type="entry name" value="PEPCK_ATP"/>
    <property type="match status" value="1"/>
</dbReference>
<organism evidence="1 2">
    <name type="scientific">Perilla frutescens var. hirtella</name>
    <name type="common">Perilla citriodora</name>
    <name type="synonym">Perilla setoyensis</name>
    <dbReference type="NCBI Taxonomy" id="608512"/>
    <lineage>
        <taxon>Eukaryota</taxon>
        <taxon>Viridiplantae</taxon>
        <taxon>Streptophyta</taxon>
        <taxon>Embryophyta</taxon>
        <taxon>Tracheophyta</taxon>
        <taxon>Spermatophyta</taxon>
        <taxon>Magnoliopsida</taxon>
        <taxon>eudicotyledons</taxon>
        <taxon>Gunneridae</taxon>
        <taxon>Pentapetalae</taxon>
        <taxon>asterids</taxon>
        <taxon>lamiids</taxon>
        <taxon>Lamiales</taxon>
        <taxon>Lamiaceae</taxon>
        <taxon>Nepetoideae</taxon>
        <taxon>Elsholtzieae</taxon>
        <taxon>Perilla</taxon>
    </lineage>
</organism>
<proteinExistence type="predicted"/>
<dbReference type="GO" id="GO:0004612">
    <property type="term" value="F:phosphoenolpyruvate carboxykinase (ATP) activity"/>
    <property type="evidence" value="ECO:0007669"/>
    <property type="project" value="InterPro"/>
</dbReference>
<gene>
    <name evidence="1" type="ORF">C2S53_017943</name>
</gene>
<name>A0AAD4J7X6_PERFH</name>
<dbReference type="AlphaFoldDB" id="A0AAD4J7X6"/>
<evidence type="ECO:0000313" key="1">
    <source>
        <dbReference type="EMBL" id="KAH6828198.1"/>
    </source>
</evidence>
<sequence length="152" mass="17235">MAKTFGVTVDFIDLQGTVWFCCSWCVRVWSSRVKIHVSKINGEIPSADEATLDHEKLLNILLCTGKTTMSTDHNCYLIGDDKHYWSDTGVSNIEGGCYAKCIALSKEKEPDIWNAIKFGTVLENVVFDENTREVDYSDKSVTGNEYMQSYLW</sequence>
<dbReference type="SUPFAM" id="SSF53795">
    <property type="entry name" value="PEP carboxykinase-like"/>
    <property type="match status" value="1"/>
</dbReference>
<comment type="caution">
    <text evidence="1">The sequence shown here is derived from an EMBL/GenBank/DDBJ whole genome shotgun (WGS) entry which is preliminary data.</text>
</comment>
<protein>
    <submittedName>
        <fullName evidence="1">Phosphoenolpyruvate carboxykinase 2</fullName>
    </submittedName>
</protein>
<dbReference type="GO" id="GO:0005829">
    <property type="term" value="C:cytosol"/>
    <property type="evidence" value="ECO:0007669"/>
    <property type="project" value="TreeGrafter"/>
</dbReference>
<dbReference type="InterPro" id="IPR001272">
    <property type="entry name" value="PEP_carboxykinase_ATP"/>
</dbReference>
<accession>A0AAD4J7X6</accession>
<dbReference type="GO" id="GO:0006094">
    <property type="term" value="P:gluconeogenesis"/>
    <property type="evidence" value="ECO:0007669"/>
    <property type="project" value="InterPro"/>
</dbReference>
<dbReference type="GO" id="GO:0005524">
    <property type="term" value="F:ATP binding"/>
    <property type="evidence" value="ECO:0007669"/>
    <property type="project" value="InterPro"/>
</dbReference>